<gene>
    <name evidence="2" type="ORF">PIB30_047046</name>
</gene>
<evidence type="ECO:0000313" key="2">
    <source>
        <dbReference type="EMBL" id="MED6135494.1"/>
    </source>
</evidence>
<organism evidence="2 3">
    <name type="scientific">Stylosanthes scabra</name>
    <dbReference type="NCBI Taxonomy" id="79078"/>
    <lineage>
        <taxon>Eukaryota</taxon>
        <taxon>Viridiplantae</taxon>
        <taxon>Streptophyta</taxon>
        <taxon>Embryophyta</taxon>
        <taxon>Tracheophyta</taxon>
        <taxon>Spermatophyta</taxon>
        <taxon>Magnoliopsida</taxon>
        <taxon>eudicotyledons</taxon>
        <taxon>Gunneridae</taxon>
        <taxon>Pentapetalae</taxon>
        <taxon>rosids</taxon>
        <taxon>fabids</taxon>
        <taxon>Fabales</taxon>
        <taxon>Fabaceae</taxon>
        <taxon>Papilionoideae</taxon>
        <taxon>50 kb inversion clade</taxon>
        <taxon>dalbergioids sensu lato</taxon>
        <taxon>Dalbergieae</taxon>
        <taxon>Pterocarpus clade</taxon>
        <taxon>Stylosanthes</taxon>
    </lineage>
</organism>
<reference evidence="2 3" key="1">
    <citation type="journal article" date="2023" name="Plants (Basel)">
        <title>Bridging the Gap: Combining Genomics and Transcriptomics Approaches to Understand Stylosanthes scabra, an Orphan Legume from the Brazilian Caatinga.</title>
        <authorList>
            <person name="Ferreira-Neto J.R.C."/>
            <person name="da Silva M.D."/>
            <person name="Binneck E."/>
            <person name="de Melo N.F."/>
            <person name="da Silva R.H."/>
            <person name="de Melo A.L.T.M."/>
            <person name="Pandolfi V."/>
            <person name="Bustamante F.O."/>
            <person name="Brasileiro-Vidal A.C."/>
            <person name="Benko-Iseppon A.M."/>
        </authorList>
    </citation>
    <scope>NUCLEOTIDE SEQUENCE [LARGE SCALE GENOMIC DNA]</scope>
    <source>
        <tissue evidence="2">Leaves</tissue>
    </source>
</reference>
<dbReference type="EMBL" id="JASCZI010060713">
    <property type="protein sequence ID" value="MED6135494.1"/>
    <property type="molecule type" value="Genomic_DNA"/>
</dbReference>
<accession>A0ABU6SH92</accession>
<protein>
    <submittedName>
        <fullName evidence="2">Uncharacterized protein</fullName>
    </submittedName>
</protein>
<feature type="region of interest" description="Disordered" evidence="1">
    <location>
        <begin position="65"/>
        <end position="88"/>
    </location>
</feature>
<proteinExistence type="predicted"/>
<name>A0ABU6SH92_9FABA</name>
<evidence type="ECO:0000256" key="1">
    <source>
        <dbReference type="SAM" id="MobiDB-lite"/>
    </source>
</evidence>
<dbReference type="Proteomes" id="UP001341840">
    <property type="component" value="Unassembled WGS sequence"/>
</dbReference>
<sequence>MNIQARVEVLLMQPLHENSLLAIMTLIHSLYLSSELLPPSELPSHSVGLSASPLAVGGVNLQEKPNLTEGEAGSRLDPLLRSSITRAK</sequence>
<keyword evidence="3" id="KW-1185">Reference proteome</keyword>
<evidence type="ECO:0000313" key="3">
    <source>
        <dbReference type="Proteomes" id="UP001341840"/>
    </source>
</evidence>
<comment type="caution">
    <text evidence="2">The sequence shown here is derived from an EMBL/GenBank/DDBJ whole genome shotgun (WGS) entry which is preliminary data.</text>
</comment>